<dbReference type="EMBL" id="OW152836">
    <property type="protein sequence ID" value="CAH2056951.1"/>
    <property type="molecule type" value="Genomic_DNA"/>
</dbReference>
<evidence type="ECO:0000313" key="1">
    <source>
        <dbReference type="EMBL" id="CAH2056951.1"/>
    </source>
</evidence>
<name>A0ABN8IKE2_9NEOP</name>
<sequence length="368" mass="41837">MRRPYVYLINISAAFGVLAAKFDSRRVFHYPESNPIYRQSIPHHCTICDDSNCLKMDNALCAYHKETDEILKEEQTDFTNDNTALKAEVDGLLFKLTEQESIAAGECIPYISHYTDCHKQNMCLGCRKCDCDAAGRWNCLDTQRCRADAALKVDHRVLVGVIENLNMNQIDAHVRKKRSRNETSVTKVEEREERLTSQKIMSLINGPNRSIPPVINVTGNPKNITNDIDDPMFDNEWNSATESIESTMLITTERKETQNESDLDFDELFPAQESTSHNNSTKVHLPMLKKHTEDILDPDYMDTPDENTTQSNDLNKTIENMLGSEEKVSKEFAQNSTQKDEKKMIFYTSLGKGLNELTTFGGSTKGDE</sequence>
<accession>A0ABN8IKE2</accession>
<protein>
    <submittedName>
        <fullName evidence="1">Uncharacterized protein</fullName>
    </submittedName>
</protein>
<evidence type="ECO:0000313" key="2">
    <source>
        <dbReference type="Proteomes" id="UP000837857"/>
    </source>
</evidence>
<gene>
    <name evidence="1" type="ORF">IPOD504_LOCUS9886</name>
</gene>
<proteinExistence type="predicted"/>
<reference evidence="1" key="1">
    <citation type="submission" date="2022-03" db="EMBL/GenBank/DDBJ databases">
        <authorList>
            <person name="Martin H S."/>
        </authorList>
    </citation>
    <scope>NUCLEOTIDE SEQUENCE</scope>
</reference>
<feature type="non-terminal residue" evidence="1">
    <location>
        <position position="1"/>
    </location>
</feature>
<dbReference type="Proteomes" id="UP000837857">
    <property type="component" value="Chromosome 24"/>
</dbReference>
<organism evidence="1 2">
    <name type="scientific">Iphiclides podalirius</name>
    <name type="common">scarce swallowtail</name>
    <dbReference type="NCBI Taxonomy" id="110791"/>
    <lineage>
        <taxon>Eukaryota</taxon>
        <taxon>Metazoa</taxon>
        <taxon>Ecdysozoa</taxon>
        <taxon>Arthropoda</taxon>
        <taxon>Hexapoda</taxon>
        <taxon>Insecta</taxon>
        <taxon>Pterygota</taxon>
        <taxon>Neoptera</taxon>
        <taxon>Endopterygota</taxon>
        <taxon>Lepidoptera</taxon>
        <taxon>Glossata</taxon>
        <taxon>Ditrysia</taxon>
        <taxon>Papilionoidea</taxon>
        <taxon>Papilionidae</taxon>
        <taxon>Papilioninae</taxon>
        <taxon>Iphiclides</taxon>
    </lineage>
</organism>
<keyword evidence="2" id="KW-1185">Reference proteome</keyword>